<evidence type="ECO:0000259" key="1">
    <source>
        <dbReference type="Pfam" id="PF04324"/>
    </source>
</evidence>
<evidence type="ECO:0000313" key="3">
    <source>
        <dbReference type="Proteomes" id="UP001145087"/>
    </source>
</evidence>
<proteinExistence type="predicted"/>
<dbReference type="InterPro" id="IPR041854">
    <property type="entry name" value="BFD-like_2Fe2S-bd_dom_sf"/>
</dbReference>
<dbReference type="Pfam" id="PF04324">
    <property type="entry name" value="Fer2_BFD"/>
    <property type="match status" value="1"/>
</dbReference>
<dbReference type="Gene3D" id="1.10.10.1100">
    <property type="entry name" value="BFD-like [2Fe-2S]-binding domain"/>
    <property type="match status" value="1"/>
</dbReference>
<organism evidence="2 3">
    <name type="scientific">Draconibacterium aestuarii</name>
    <dbReference type="NCBI Taxonomy" id="2998507"/>
    <lineage>
        <taxon>Bacteria</taxon>
        <taxon>Pseudomonadati</taxon>
        <taxon>Bacteroidota</taxon>
        <taxon>Bacteroidia</taxon>
        <taxon>Marinilabiliales</taxon>
        <taxon>Prolixibacteraceae</taxon>
        <taxon>Draconibacterium</taxon>
    </lineage>
</organism>
<gene>
    <name evidence="2" type="ORF">OU798_11190</name>
</gene>
<protein>
    <submittedName>
        <fullName evidence="2">(2Fe-2S)-binding protein</fullName>
    </submittedName>
</protein>
<dbReference type="EMBL" id="JAPOHD010000024">
    <property type="protein sequence ID" value="MCY1720913.1"/>
    <property type="molecule type" value="Genomic_DNA"/>
</dbReference>
<keyword evidence="3" id="KW-1185">Reference proteome</keyword>
<reference evidence="2" key="1">
    <citation type="submission" date="2022-11" db="EMBL/GenBank/DDBJ databases">
        <title>Marilongibacter aestuarii gen. nov., sp. nov., isolated from tidal flat sediment.</title>
        <authorList>
            <person name="Jiayan W."/>
        </authorList>
    </citation>
    <scope>NUCLEOTIDE SEQUENCE</scope>
    <source>
        <strain evidence="2">Z1-6</strain>
    </source>
</reference>
<dbReference type="RefSeq" id="WP_343333246.1">
    <property type="nucleotide sequence ID" value="NZ_JAPOHD010000024.1"/>
</dbReference>
<dbReference type="InterPro" id="IPR007419">
    <property type="entry name" value="BFD-like_2Fe2S-bd_dom"/>
</dbReference>
<dbReference type="AlphaFoldDB" id="A0A9X3J5Y9"/>
<evidence type="ECO:0000313" key="2">
    <source>
        <dbReference type="EMBL" id="MCY1720913.1"/>
    </source>
</evidence>
<sequence>MANRLVCLCNFIDEKEICSLLKKGAESTSDIQMISRAGTSCGRCLPEIDEIVLTHNNKKPKPQQGKLKLGF</sequence>
<dbReference type="Proteomes" id="UP001145087">
    <property type="component" value="Unassembled WGS sequence"/>
</dbReference>
<feature type="domain" description="BFD-like [2Fe-2S]-binding" evidence="1">
    <location>
        <begin position="5"/>
        <end position="52"/>
    </location>
</feature>
<accession>A0A9X3J5Y9</accession>
<name>A0A9X3J5Y9_9BACT</name>
<comment type="caution">
    <text evidence="2">The sequence shown here is derived from an EMBL/GenBank/DDBJ whole genome shotgun (WGS) entry which is preliminary data.</text>
</comment>